<keyword evidence="4" id="KW-1185">Reference proteome</keyword>
<proteinExistence type="predicted"/>
<organism evidence="3 4">
    <name type="scientific">Paenibacillus nuruki</name>
    <dbReference type="NCBI Taxonomy" id="1886670"/>
    <lineage>
        <taxon>Bacteria</taxon>
        <taxon>Bacillati</taxon>
        <taxon>Bacillota</taxon>
        <taxon>Bacilli</taxon>
        <taxon>Bacillales</taxon>
        <taxon>Paenibacillaceae</taxon>
        <taxon>Paenibacillus</taxon>
    </lineage>
</organism>
<evidence type="ECO:0000259" key="2">
    <source>
        <dbReference type="Pfam" id="PF13649"/>
    </source>
</evidence>
<accession>A0A1E3L993</accession>
<sequence>MCAAFDTARESESDYHEKFYEENKLFEPGTWMAGPTPIVMELLERLQKYTSAPKVLDMACGVGRHTIPVAQQLTQGGMVVGVDLLDSAIDQLKKYAEEYKVADRIEAVTSDVESYEIAKEEYDYIIATGCLEHVSSEESLQKVIANMQTGTRTGGIHLISMTSSVQQVDQQTGEAEEGNIELNLTTEQLVSLLHQYYEGWNIIERKAVAQAIEETKDNKEIELQGNWITFAACKEDPQPHPEVLEQVGKDTDL</sequence>
<comment type="caution">
    <text evidence="3">The sequence shown here is derived from an EMBL/GenBank/DDBJ whole genome shotgun (WGS) entry which is preliminary data.</text>
</comment>
<dbReference type="STRING" id="1886670.PTI45_00899"/>
<dbReference type="EMBL" id="MDER01000029">
    <property type="protein sequence ID" value="ODP29745.1"/>
    <property type="molecule type" value="Genomic_DNA"/>
</dbReference>
<evidence type="ECO:0000313" key="4">
    <source>
        <dbReference type="Proteomes" id="UP000094578"/>
    </source>
</evidence>
<name>A0A1E3L993_9BACL</name>
<dbReference type="Gene3D" id="3.40.50.150">
    <property type="entry name" value="Vaccinia Virus protein VP39"/>
    <property type="match status" value="1"/>
</dbReference>
<dbReference type="InterPro" id="IPR041698">
    <property type="entry name" value="Methyltransf_25"/>
</dbReference>
<dbReference type="InterPro" id="IPR029063">
    <property type="entry name" value="SAM-dependent_MTases_sf"/>
</dbReference>
<dbReference type="SUPFAM" id="SSF53335">
    <property type="entry name" value="S-adenosyl-L-methionine-dependent methyltransferases"/>
    <property type="match status" value="1"/>
</dbReference>
<dbReference type="CDD" id="cd02440">
    <property type="entry name" value="AdoMet_MTases"/>
    <property type="match status" value="1"/>
</dbReference>
<dbReference type="PANTHER" id="PTHR43861">
    <property type="entry name" value="TRANS-ACONITATE 2-METHYLTRANSFERASE-RELATED"/>
    <property type="match status" value="1"/>
</dbReference>
<dbReference type="Pfam" id="PF13649">
    <property type="entry name" value="Methyltransf_25"/>
    <property type="match status" value="1"/>
</dbReference>
<keyword evidence="1" id="KW-0808">Transferase</keyword>
<dbReference type="Proteomes" id="UP000094578">
    <property type="component" value="Unassembled WGS sequence"/>
</dbReference>
<evidence type="ECO:0000313" key="3">
    <source>
        <dbReference type="EMBL" id="ODP29745.1"/>
    </source>
</evidence>
<dbReference type="AlphaFoldDB" id="A0A1E3L993"/>
<evidence type="ECO:0000256" key="1">
    <source>
        <dbReference type="ARBA" id="ARBA00022679"/>
    </source>
</evidence>
<gene>
    <name evidence="3" type="ORF">PTI45_00899</name>
</gene>
<dbReference type="GO" id="GO:0016740">
    <property type="term" value="F:transferase activity"/>
    <property type="evidence" value="ECO:0007669"/>
    <property type="project" value="UniProtKB-KW"/>
</dbReference>
<protein>
    <recommendedName>
        <fullName evidence="2">Methyltransferase domain-containing protein</fullName>
    </recommendedName>
</protein>
<feature type="domain" description="Methyltransferase" evidence="2">
    <location>
        <begin position="55"/>
        <end position="155"/>
    </location>
</feature>
<reference evidence="3 4" key="1">
    <citation type="submission" date="2016-08" db="EMBL/GenBank/DDBJ databases">
        <title>Genome sequencing of Paenibacillus sp. TI45-13ar, isolated from Korean traditional nuruk.</title>
        <authorList>
            <person name="Kim S.-J."/>
        </authorList>
    </citation>
    <scope>NUCLEOTIDE SEQUENCE [LARGE SCALE GENOMIC DNA]</scope>
    <source>
        <strain evidence="3 4">TI45-13ar</strain>
    </source>
</reference>
<dbReference type="RefSeq" id="WP_069326348.1">
    <property type="nucleotide sequence ID" value="NZ_MDER01000029.1"/>
</dbReference>